<keyword evidence="2" id="KW-1185">Reference proteome</keyword>
<dbReference type="AlphaFoldDB" id="A0A8J8STY2"/>
<evidence type="ECO:0000313" key="2">
    <source>
        <dbReference type="Proteomes" id="UP000785679"/>
    </source>
</evidence>
<comment type="caution">
    <text evidence="1">The sequence shown here is derived from an EMBL/GenBank/DDBJ whole genome shotgun (WGS) entry which is preliminary data.</text>
</comment>
<dbReference type="Proteomes" id="UP000785679">
    <property type="component" value="Unassembled WGS sequence"/>
</dbReference>
<protein>
    <submittedName>
        <fullName evidence="1">Uncharacterized protein</fullName>
    </submittedName>
</protein>
<evidence type="ECO:0000313" key="1">
    <source>
        <dbReference type="EMBL" id="TNV70639.1"/>
    </source>
</evidence>
<accession>A0A8J8STY2</accession>
<dbReference type="EMBL" id="RRYP01034520">
    <property type="protein sequence ID" value="TNV70639.1"/>
    <property type="molecule type" value="Genomic_DNA"/>
</dbReference>
<organism evidence="1 2">
    <name type="scientific">Halteria grandinella</name>
    <dbReference type="NCBI Taxonomy" id="5974"/>
    <lineage>
        <taxon>Eukaryota</taxon>
        <taxon>Sar</taxon>
        <taxon>Alveolata</taxon>
        <taxon>Ciliophora</taxon>
        <taxon>Intramacronucleata</taxon>
        <taxon>Spirotrichea</taxon>
        <taxon>Stichotrichia</taxon>
        <taxon>Sporadotrichida</taxon>
        <taxon>Halteriidae</taxon>
        <taxon>Halteria</taxon>
    </lineage>
</organism>
<name>A0A8J8STY2_HALGN</name>
<reference evidence="1" key="1">
    <citation type="submission" date="2019-06" db="EMBL/GenBank/DDBJ databases">
        <authorList>
            <person name="Zheng W."/>
        </authorList>
    </citation>
    <scope>NUCLEOTIDE SEQUENCE</scope>
    <source>
        <strain evidence="1">QDHG01</strain>
    </source>
</reference>
<proteinExistence type="predicted"/>
<gene>
    <name evidence="1" type="ORF">FGO68_gene8172</name>
</gene>
<sequence length="138" mass="16636">MFEQQKSSTHNSYYNNPYSSNFLCQIQPGQMRIQIRSNLCLLIRTKSRSLEKVFYWWYIRPPELAQLLEPTFRAKLLLILKLSEFYWNLKVRRLVIEILIIRIYYQQPVAIINIYSLGKQSNFLIIETLNIIIKVLNY</sequence>